<accession>A0A8S0ZDS5</accession>
<evidence type="ECO:0000313" key="4">
    <source>
        <dbReference type="Proteomes" id="UP000494256"/>
    </source>
</evidence>
<organism evidence="1 4">
    <name type="scientific">Arctia plantaginis</name>
    <name type="common">Wood tiger moth</name>
    <name type="synonym">Phalaena plantaginis</name>
    <dbReference type="NCBI Taxonomy" id="874455"/>
    <lineage>
        <taxon>Eukaryota</taxon>
        <taxon>Metazoa</taxon>
        <taxon>Ecdysozoa</taxon>
        <taxon>Arthropoda</taxon>
        <taxon>Hexapoda</taxon>
        <taxon>Insecta</taxon>
        <taxon>Pterygota</taxon>
        <taxon>Neoptera</taxon>
        <taxon>Endopterygota</taxon>
        <taxon>Lepidoptera</taxon>
        <taxon>Glossata</taxon>
        <taxon>Ditrysia</taxon>
        <taxon>Noctuoidea</taxon>
        <taxon>Erebidae</taxon>
        <taxon>Arctiinae</taxon>
        <taxon>Arctia</taxon>
    </lineage>
</organism>
<name>A0A8S0ZDS5_ARCPL</name>
<evidence type="ECO:0000313" key="3">
    <source>
        <dbReference type="Proteomes" id="UP000494106"/>
    </source>
</evidence>
<keyword evidence="3" id="KW-1185">Reference proteome</keyword>
<evidence type="ECO:0000313" key="2">
    <source>
        <dbReference type="EMBL" id="CAB3257341.1"/>
    </source>
</evidence>
<reference evidence="3 4" key="1">
    <citation type="submission" date="2020-04" db="EMBL/GenBank/DDBJ databases">
        <authorList>
            <person name="Wallbank WR R."/>
            <person name="Pardo Diaz C."/>
            <person name="Kozak K."/>
            <person name="Martin S."/>
            <person name="Jiggins C."/>
            <person name="Moest M."/>
            <person name="Warren A I."/>
            <person name="Byers J.R.P. K."/>
            <person name="Montejo-Kovacevich G."/>
            <person name="Yen C E."/>
        </authorList>
    </citation>
    <scope>NUCLEOTIDE SEQUENCE [LARGE SCALE GENOMIC DNA]</scope>
</reference>
<comment type="caution">
    <text evidence="1">The sequence shown here is derived from an EMBL/GenBank/DDBJ whole genome shotgun (WGS) entry which is preliminary data.</text>
</comment>
<proteinExistence type="predicted"/>
<dbReference type="EMBL" id="CADEBC010000590">
    <property type="protein sequence ID" value="CAB3257341.1"/>
    <property type="molecule type" value="Genomic_DNA"/>
</dbReference>
<protein>
    <submittedName>
        <fullName evidence="1">Uncharacterized protein</fullName>
    </submittedName>
</protein>
<dbReference type="GO" id="GO:0034237">
    <property type="term" value="F:protein kinase A regulatory subunit binding"/>
    <property type="evidence" value="ECO:0007669"/>
    <property type="project" value="TreeGrafter"/>
</dbReference>
<dbReference type="EMBL" id="CADEBD010000284">
    <property type="protein sequence ID" value="CAB3229118.1"/>
    <property type="molecule type" value="Genomic_DNA"/>
</dbReference>
<sequence>MNYELKRYGKCKPTPELQSLEERAKNIVIKTVNLAKHRVGIRQELDELADGAAYAWEGHRLNLSSIVTPIAITGEEFITKTIEKDWQLTDVFKYHLQYMGETCDEVSHYYYFEAIFSQPTAAYPIPQATGSVFFKIEDKHTEKEKAPVMWFRIEGDATDHDVRYVAPTPDWILALIQKKMIFFKRIETIKLF</sequence>
<dbReference type="PANTHER" id="PTHR35075:SF1">
    <property type="entry name" value="A-KINASE ANCHOR PROTEIN 14"/>
    <property type="match status" value="1"/>
</dbReference>
<dbReference type="Proteomes" id="UP000494106">
    <property type="component" value="Unassembled WGS sequence"/>
</dbReference>
<dbReference type="PANTHER" id="PTHR35075">
    <property type="entry name" value="A-KINASE ANCHOR PROTEIN 14"/>
    <property type="match status" value="1"/>
</dbReference>
<evidence type="ECO:0000313" key="1">
    <source>
        <dbReference type="EMBL" id="CAB3229118.1"/>
    </source>
</evidence>
<dbReference type="Proteomes" id="UP000494256">
    <property type="component" value="Unassembled WGS sequence"/>
</dbReference>
<dbReference type="InterPro" id="IPR025663">
    <property type="entry name" value="AKAP_28"/>
</dbReference>
<gene>
    <name evidence="2" type="ORF">APLA_LOCUS15905</name>
    <name evidence="1" type="ORF">APLA_LOCUS3886</name>
</gene>
<dbReference type="GO" id="GO:0005952">
    <property type="term" value="C:cAMP-dependent protein kinase complex"/>
    <property type="evidence" value="ECO:0007669"/>
    <property type="project" value="TreeGrafter"/>
</dbReference>
<dbReference type="AlphaFoldDB" id="A0A8S0ZDS5"/>
<dbReference type="Pfam" id="PF14469">
    <property type="entry name" value="AKAP28"/>
    <property type="match status" value="1"/>
</dbReference>
<dbReference type="InterPro" id="IPR053084">
    <property type="entry name" value="AKAP"/>
</dbReference>
<dbReference type="OrthoDB" id="2148342at2759"/>